<proteinExistence type="predicted"/>
<dbReference type="OrthoDB" id="9967044at2"/>
<dbReference type="EMBL" id="LFOD01000003">
    <property type="protein sequence ID" value="KMV19649.1"/>
    <property type="molecule type" value="Genomic_DNA"/>
</dbReference>
<name>A0A0J8X2G6_9MYCO</name>
<organism evidence="1 2">
    <name type="scientific">Mycolicibacterium conceptionense</name>
    <dbReference type="NCBI Taxonomy" id="451644"/>
    <lineage>
        <taxon>Bacteria</taxon>
        <taxon>Bacillati</taxon>
        <taxon>Actinomycetota</taxon>
        <taxon>Actinomycetes</taxon>
        <taxon>Mycobacteriales</taxon>
        <taxon>Mycobacteriaceae</taxon>
        <taxon>Mycolicibacterium</taxon>
    </lineage>
</organism>
<dbReference type="PATRIC" id="fig|451644.5.peg.1290"/>
<dbReference type="RefSeq" id="WP_048895593.1">
    <property type="nucleotide sequence ID" value="NZ_LFOD01000003.1"/>
</dbReference>
<evidence type="ECO:0000313" key="1">
    <source>
        <dbReference type="EMBL" id="KMV19649.1"/>
    </source>
</evidence>
<dbReference type="AlphaFoldDB" id="A0A0J8X2G6"/>
<dbReference type="Proteomes" id="UP000037594">
    <property type="component" value="Unassembled WGS sequence"/>
</dbReference>
<sequence length="73" mass="7774">MSFLYNIQVQVDDTVHEVGGFDTAHAATISAHIEASHFGGLNRPQTGLQEAIEAGEKSIEVRAAAPRITVIVS</sequence>
<comment type="caution">
    <text evidence="1">The sequence shown here is derived from an EMBL/GenBank/DDBJ whole genome shotgun (WGS) entry which is preliminary data.</text>
</comment>
<protein>
    <submittedName>
        <fullName evidence="1">Uncharacterized protein</fullName>
    </submittedName>
</protein>
<reference evidence="1 2" key="1">
    <citation type="submission" date="2015-06" db="EMBL/GenBank/DDBJ databases">
        <title>Genome sequence of Mycobacterium conceptionense strain MLE.</title>
        <authorList>
            <person name="Greninger A.L."/>
            <person name="Cunningham G."/>
            <person name="Chiu C.Y."/>
            <person name="Miller S."/>
        </authorList>
    </citation>
    <scope>NUCLEOTIDE SEQUENCE [LARGE SCALE GENOMIC DNA]</scope>
    <source>
        <strain evidence="1 2">MLE</strain>
    </source>
</reference>
<evidence type="ECO:0000313" key="2">
    <source>
        <dbReference type="Proteomes" id="UP000037594"/>
    </source>
</evidence>
<gene>
    <name evidence="1" type="ORF">ACT17_06325</name>
</gene>
<accession>A0A0J8X2G6</accession>